<dbReference type="InterPro" id="IPR011333">
    <property type="entry name" value="SKP1/BTB/POZ_sf"/>
</dbReference>
<comment type="caution">
    <text evidence="3">The sequence shown here is derived from an EMBL/GenBank/DDBJ whole genome shotgun (WGS) entry which is preliminary data.</text>
</comment>
<name>A0ABR1YIV2_9PEZI</name>
<dbReference type="SMART" id="SM00225">
    <property type="entry name" value="BTB"/>
    <property type="match status" value="1"/>
</dbReference>
<keyword evidence="4" id="KW-1185">Reference proteome</keyword>
<organism evidence="3 4">
    <name type="scientific">Phyllosticta capitalensis</name>
    <dbReference type="NCBI Taxonomy" id="121624"/>
    <lineage>
        <taxon>Eukaryota</taxon>
        <taxon>Fungi</taxon>
        <taxon>Dikarya</taxon>
        <taxon>Ascomycota</taxon>
        <taxon>Pezizomycotina</taxon>
        <taxon>Dothideomycetes</taxon>
        <taxon>Dothideomycetes incertae sedis</taxon>
        <taxon>Botryosphaeriales</taxon>
        <taxon>Phyllostictaceae</taxon>
        <taxon>Phyllosticta</taxon>
    </lineage>
</organism>
<dbReference type="Pfam" id="PF00651">
    <property type="entry name" value="BTB"/>
    <property type="match status" value="1"/>
</dbReference>
<proteinExistence type="predicted"/>
<evidence type="ECO:0000313" key="3">
    <source>
        <dbReference type="EMBL" id="KAK8230836.1"/>
    </source>
</evidence>
<accession>A0ABR1YIV2</accession>
<evidence type="ECO:0000313" key="4">
    <source>
        <dbReference type="Proteomes" id="UP001492380"/>
    </source>
</evidence>
<dbReference type="PROSITE" id="PS50097">
    <property type="entry name" value="BTB"/>
    <property type="match status" value="1"/>
</dbReference>
<dbReference type="EMBL" id="JBBWRZ010000008">
    <property type="protein sequence ID" value="KAK8230836.1"/>
    <property type="molecule type" value="Genomic_DNA"/>
</dbReference>
<gene>
    <name evidence="3" type="ORF">HDK90DRAFT_491950</name>
</gene>
<dbReference type="PANTHER" id="PTHR47843">
    <property type="entry name" value="BTB DOMAIN-CONTAINING PROTEIN-RELATED"/>
    <property type="match status" value="1"/>
</dbReference>
<dbReference type="Proteomes" id="UP001492380">
    <property type="component" value="Unassembled WGS sequence"/>
</dbReference>
<evidence type="ECO:0000256" key="1">
    <source>
        <dbReference type="SAM" id="MobiDB-lite"/>
    </source>
</evidence>
<dbReference type="InterPro" id="IPR000210">
    <property type="entry name" value="BTB/POZ_dom"/>
</dbReference>
<evidence type="ECO:0000259" key="2">
    <source>
        <dbReference type="PROSITE" id="PS50097"/>
    </source>
</evidence>
<dbReference type="Gene3D" id="3.30.710.10">
    <property type="entry name" value="Potassium Channel Kv1.1, Chain A"/>
    <property type="match status" value="1"/>
</dbReference>
<dbReference type="SUPFAM" id="SSF54695">
    <property type="entry name" value="POZ domain"/>
    <property type="match status" value="1"/>
</dbReference>
<sequence length="310" mass="35947">MDGSSDLHEGLIEFVVDGGFKAKWHTDLTIRCQGREFFVHKIILGAQSQYFRKACDPNSPFQEAKTGIIDLVDEDPDLVRVMLDFCYSNDLDYSLDCQLFCKHDGFCYRNAMCHARLYAMGDKYQLIRLKDHTAEALKLYLEGKLANEKDETQATEFRRLARVVYATTPNTDRGLRDLLLYFASTNIDKLMQERSFKAKIDKIDGFWGELAQYTTETRERSRRCPNPECLKTSIQSFPAWLVRGKYRAWLKCPHCKQGNNFAEWNKLRGAEKDTDSESSSDEETESRKRKRDHRSPELGTDVAPVKHRKL</sequence>
<dbReference type="PANTHER" id="PTHR47843:SF5">
    <property type="entry name" value="BTB_POZ DOMAIN PROTEIN"/>
    <property type="match status" value="1"/>
</dbReference>
<feature type="domain" description="BTB" evidence="2">
    <location>
        <begin position="26"/>
        <end position="95"/>
    </location>
</feature>
<reference evidence="3 4" key="1">
    <citation type="submission" date="2024-04" db="EMBL/GenBank/DDBJ databases">
        <title>Phyllosticta paracitricarpa is synonymous to the EU quarantine fungus P. citricarpa based on phylogenomic analyses.</title>
        <authorList>
            <consortium name="Lawrence Berkeley National Laboratory"/>
            <person name="Van Ingen-Buijs V.A."/>
            <person name="Van Westerhoven A.C."/>
            <person name="Haridas S."/>
            <person name="Skiadas P."/>
            <person name="Martin F."/>
            <person name="Groenewald J.Z."/>
            <person name="Crous P.W."/>
            <person name="Seidl M.F."/>
        </authorList>
    </citation>
    <scope>NUCLEOTIDE SEQUENCE [LARGE SCALE GENOMIC DNA]</scope>
    <source>
        <strain evidence="3 4">CBS 123374</strain>
    </source>
</reference>
<feature type="region of interest" description="Disordered" evidence="1">
    <location>
        <begin position="268"/>
        <end position="310"/>
    </location>
</feature>
<dbReference type="CDD" id="cd18186">
    <property type="entry name" value="BTB_POZ_ZBTB_KLHL-like"/>
    <property type="match status" value="1"/>
</dbReference>
<protein>
    <recommendedName>
        <fullName evidence="2">BTB domain-containing protein</fullName>
    </recommendedName>
</protein>